<feature type="chain" id="PRO_5045308489" evidence="3">
    <location>
        <begin position="21"/>
        <end position="625"/>
    </location>
</feature>
<gene>
    <name evidence="5" type="ORF">RI845_03250</name>
</gene>
<evidence type="ECO:0000256" key="2">
    <source>
        <dbReference type="ARBA" id="ARBA00022801"/>
    </source>
</evidence>
<dbReference type="CDD" id="cd16027">
    <property type="entry name" value="SGSH"/>
    <property type="match status" value="1"/>
</dbReference>
<dbReference type="Gene3D" id="3.40.720.10">
    <property type="entry name" value="Alkaline Phosphatase, subunit A"/>
    <property type="match status" value="1"/>
</dbReference>
<dbReference type="PANTHER" id="PTHR42693">
    <property type="entry name" value="ARYLSULFATASE FAMILY MEMBER"/>
    <property type="match status" value="1"/>
</dbReference>
<evidence type="ECO:0000256" key="3">
    <source>
        <dbReference type="SAM" id="SignalP"/>
    </source>
</evidence>
<dbReference type="InterPro" id="IPR017850">
    <property type="entry name" value="Alkaline_phosphatase_core_sf"/>
</dbReference>
<reference evidence="6" key="1">
    <citation type="submission" date="2023-09" db="EMBL/GenBank/DDBJ databases">
        <authorList>
            <person name="Li S."/>
            <person name="Li X."/>
            <person name="Zhang C."/>
            <person name="Zhao Z."/>
        </authorList>
    </citation>
    <scope>NUCLEOTIDE SEQUENCE [LARGE SCALE GENOMIC DNA]</scope>
    <source>
        <strain evidence="6">SQ345</strain>
    </source>
</reference>
<dbReference type="EMBL" id="CP134146">
    <property type="protein sequence ID" value="WNC69182.1"/>
    <property type="molecule type" value="Genomic_DNA"/>
</dbReference>
<evidence type="ECO:0000256" key="1">
    <source>
        <dbReference type="ARBA" id="ARBA00008779"/>
    </source>
</evidence>
<keyword evidence="6" id="KW-1185">Reference proteome</keyword>
<dbReference type="InterPro" id="IPR000917">
    <property type="entry name" value="Sulfatase_N"/>
</dbReference>
<feature type="domain" description="Sulfatase N-terminal" evidence="4">
    <location>
        <begin position="26"/>
        <end position="305"/>
    </location>
</feature>
<sequence length="625" mass="70883">MKFQILIVTILTMTSALTHASSAEKPNILWLVSEDNSKHYLKLYDEGGAVMPNVEKLAEHGLTFNNAFSNAPVCSTARTTLATGIYGPKLGTYQHRGFEEVALPQGFTTFNKSLQKAGYYTTNNAKTDYNFIADANIWDESSKKASWRNRKPGQPFFHMQTFAITHEGKLHFKQGAIDNRKTKHDPEKVTLAPIYPDTKTFRYTMAKTLDNHVVADNQIGSVIEKLKQDGELENTFIFYFGDHGGVLPGSKGYLFDRGLSVPLVVRVPENFKHLVGEGLRKDNVRVDGFVSFIDFAPTMLALAGISADKQMDGQTFLAPALSIDELNKRNVTFGHADRFDEKSDLVRSIRVGKYKYIRHYQPYYSDSLHAYYRYRQLAFKQWKDMHQQGKLSAIQGAFFEAPGTELLFDMDADPYETVNLAGKKQFQETLLSLRSQLQQTVKTLPDLGFLPESVWLKESEGNAFAYGQQQKARINELITLADMQLEPFKSVEDKLISYLKKGTSEQQIWALINLSWFAKDSKHLISKVKEVLASSKSSLVKARAIEYLTLQQAIEPVEPLTKLIANEENRLIQVEILNIAAFIHEHTGKVFPIPKSLTVKAPVRGSDTFKIDSWLFERWQYISQK</sequence>
<dbReference type="InterPro" id="IPR050738">
    <property type="entry name" value="Sulfatase"/>
</dbReference>
<dbReference type="Proteomes" id="UP001248581">
    <property type="component" value="Chromosome"/>
</dbReference>
<dbReference type="Pfam" id="PF00884">
    <property type="entry name" value="Sulfatase"/>
    <property type="match status" value="1"/>
</dbReference>
<proteinExistence type="inferred from homology"/>
<dbReference type="SUPFAM" id="SSF53649">
    <property type="entry name" value="Alkaline phosphatase-like"/>
    <property type="match status" value="1"/>
</dbReference>
<feature type="signal peptide" evidence="3">
    <location>
        <begin position="1"/>
        <end position="20"/>
    </location>
</feature>
<accession>A0ABY9TK51</accession>
<evidence type="ECO:0000313" key="6">
    <source>
        <dbReference type="Proteomes" id="UP001248581"/>
    </source>
</evidence>
<evidence type="ECO:0000259" key="4">
    <source>
        <dbReference type="Pfam" id="PF00884"/>
    </source>
</evidence>
<organism evidence="5 6">
    <name type="scientific">Thalassotalea nanhaiensis</name>
    <dbReference type="NCBI Taxonomy" id="3065648"/>
    <lineage>
        <taxon>Bacteria</taxon>
        <taxon>Pseudomonadati</taxon>
        <taxon>Pseudomonadota</taxon>
        <taxon>Gammaproteobacteria</taxon>
        <taxon>Alteromonadales</taxon>
        <taxon>Colwelliaceae</taxon>
        <taxon>Thalassotalea</taxon>
    </lineage>
</organism>
<name>A0ABY9TK51_9GAMM</name>
<comment type="similarity">
    <text evidence="1">Belongs to the sulfatase family.</text>
</comment>
<dbReference type="PANTHER" id="PTHR42693:SF53">
    <property type="entry name" value="ENDO-4-O-SULFATASE"/>
    <property type="match status" value="1"/>
</dbReference>
<keyword evidence="3" id="KW-0732">Signal</keyword>
<protein>
    <submittedName>
        <fullName evidence="5">Sulfatase</fullName>
    </submittedName>
</protein>
<dbReference type="RefSeq" id="WP_348388326.1">
    <property type="nucleotide sequence ID" value="NZ_CP134146.1"/>
</dbReference>
<evidence type="ECO:0000313" key="5">
    <source>
        <dbReference type="EMBL" id="WNC69182.1"/>
    </source>
</evidence>
<keyword evidence="2" id="KW-0378">Hydrolase</keyword>